<evidence type="ECO:0000256" key="1">
    <source>
        <dbReference type="SAM" id="MobiDB-lite"/>
    </source>
</evidence>
<feature type="compositionally biased region" description="Polar residues" evidence="1">
    <location>
        <begin position="53"/>
        <end position="64"/>
    </location>
</feature>
<feature type="compositionally biased region" description="Basic and acidic residues" evidence="1">
    <location>
        <begin position="362"/>
        <end position="383"/>
    </location>
</feature>
<feature type="compositionally biased region" description="Basic residues" evidence="1">
    <location>
        <begin position="34"/>
        <end position="51"/>
    </location>
</feature>
<sequence>MKDKDNQEADAAELAAVGGGVNHNREGRGGSSTTRKRRLSKRERKNLKKRQFSVPSAGNGSNDSLSDDAPTAQHTNTTQSSPTLEEYMVNYIPAPPVKRTQIIDGMDTFATTTSDAHSKSLGKWFPTASVIKSSVCYSNDYLAKLDMEKKRLAKDAAKSHATAAAAAAADIPEPKASLVLFYQYVSPTWSQAKVTSFINYLTNIAKNHRSNIGGRIRVSIEGINATVSAASTTNSKLDPAFEAAQTLRHFAQDLRQFDPVAFANTDFKYVDGLSADRHFKELKLLPVKELVFYGIKEEDCAVAPASTTTAADSSVDSGGKEVKGGVHLDATEYHEMLKRKDAVVIDVRNHYEAAIGRFDGQMEKESKMTKRTDDDNDGEKTQEDSVEGPGAQYIDPKMRKSTDFTSWLAEPETKQKLEGKTVLMFCTGGIRCERASAYLNAQMGNEVKGVYQLQGGIERYLQAFPDGGFWRGKNFVFDKREAIGAGHVNGVGGVVRMDTAAAGGNELIARKKDGKSKAKGSSGNQTLDWGAECANCRKPWDRYIGKRKCYTCGVPVLVCDTCLSQSSSVQEKKQKKKKKKASMKSDDGKGEDATTQHNPNGDDKTTEERMRLRCPLCVEEGITVPAEEVEYTDNGVRGRLTRTSGEMDEGGGSYATSAAGSATYQKEDNNKAAKSVLKWGGGHAAKKKEKNKLSRRPCQFGSECVRKDCFFYHPEREKKTL</sequence>
<protein>
    <recommendedName>
        <fullName evidence="2">Rhodanese domain-containing protein</fullName>
    </recommendedName>
</protein>
<dbReference type="SMART" id="SM00450">
    <property type="entry name" value="RHOD"/>
    <property type="match status" value="1"/>
</dbReference>
<feature type="compositionally biased region" description="Basic and acidic residues" evidence="1">
    <location>
        <begin position="583"/>
        <end position="607"/>
    </location>
</feature>
<feature type="region of interest" description="Disordered" evidence="1">
    <location>
        <begin position="570"/>
        <end position="607"/>
    </location>
</feature>
<gene>
    <name evidence="3" type="ORF">ACHAWU_005878</name>
</gene>
<feature type="compositionally biased region" description="Basic residues" evidence="1">
    <location>
        <begin position="573"/>
        <end position="582"/>
    </location>
</feature>
<dbReference type="PANTHER" id="PTHR43268">
    <property type="entry name" value="THIOSULFATE SULFURTRANSFERASE/RHODANESE-LIKE DOMAIN-CONTAINING PROTEIN 2"/>
    <property type="match status" value="1"/>
</dbReference>
<dbReference type="AlphaFoldDB" id="A0ABD3N4T2"/>
<dbReference type="Pfam" id="PF00581">
    <property type="entry name" value="Rhodanese"/>
    <property type="match status" value="1"/>
</dbReference>
<evidence type="ECO:0000313" key="3">
    <source>
        <dbReference type="EMBL" id="KAL3770051.1"/>
    </source>
</evidence>
<accession>A0ABD3N4T2</accession>
<dbReference type="SUPFAM" id="SSF52821">
    <property type="entry name" value="Rhodanese/Cell cycle control phosphatase"/>
    <property type="match status" value="1"/>
</dbReference>
<dbReference type="PANTHER" id="PTHR43268:SF7">
    <property type="entry name" value="RHODANESE DOMAIN-CONTAINING PROTEIN"/>
    <property type="match status" value="1"/>
</dbReference>
<dbReference type="EMBL" id="JALLBG020000046">
    <property type="protein sequence ID" value="KAL3770051.1"/>
    <property type="molecule type" value="Genomic_DNA"/>
</dbReference>
<dbReference type="Gene3D" id="3.30.70.100">
    <property type="match status" value="1"/>
</dbReference>
<keyword evidence="4" id="KW-1185">Reference proteome</keyword>
<dbReference type="InterPro" id="IPR036873">
    <property type="entry name" value="Rhodanese-like_dom_sf"/>
</dbReference>
<comment type="caution">
    <text evidence="3">The sequence shown here is derived from an EMBL/GenBank/DDBJ whole genome shotgun (WGS) entry which is preliminary data.</text>
</comment>
<dbReference type="Gene3D" id="3.40.250.10">
    <property type="entry name" value="Rhodanese-like domain"/>
    <property type="match status" value="1"/>
</dbReference>
<dbReference type="InterPro" id="IPR001763">
    <property type="entry name" value="Rhodanese-like_dom"/>
</dbReference>
<feature type="domain" description="Rhodanese" evidence="2">
    <location>
        <begin position="338"/>
        <end position="469"/>
    </location>
</feature>
<dbReference type="PROSITE" id="PS50206">
    <property type="entry name" value="RHODANESE_3"/>
    <property type="match status" value="1"/>
</dbReference>
<organism evidence="3 4">
    <name type="scientific">Discostella pseudostelligera</name>
    <dbReference type="NCBI Taxonomy" id="259834"/>
    <lineage>
        <taxon>Eukaryota</taxon>
        <taxon>Sar</taxon>
        <taxon>Stramenopiles</taxon>
        <taxon>Ochrophyta</taxon>
        <taxon>Bacillariophyta</taxon>
        <taxon>Coscinodiscophyceae</taxon>
        <taxon>Thalassiosirophycidae</taxon>
        <taxon>Stephanodiscales</taxon>
        <taxon>Stephanodiscaceae</taxon>
        <taxon>Discostella</taxon>
    </lineage>
</organism>
<proteinExistence type="predicted"/>
<reference evidence="3 4" key="1">
    <citation type="submission" date="2024-10" db="EMBL/GenBank/DDBJ databases">
        <title>Updated reference genomes for cyclostephanoid diatoms.</title>
        <authorList>
            <person name="Roberts W.R."/>
            <person name="Alverson A.J."/>
        </authorList>
    </citation>
    <scope>NUCLEOTIDE SEQUENCE [LARGE SCALE GENOMIC DNA]</scope>
    <source>
        <strain evidence="3 4">AJA232-27</strain>
    </source>
</reference>
<evidence type="ECO:0000259" key="2">
    <source>
        <dbReference type="PROSITE" id="PS50206"/>
    </source>
</evidence>
<feature type="compositionally biased region" description="Polar residues" evidence="1">
    <location>
        <begin position="72"/>
        <end position="83"/>
    </location>
</feature>
<dbReference type="Proteomes" id="UP001530293">
    <property type="component" value="Unassembled WGS sequence"/>
</dbReference>
<dbReference type="InterPro" id="IPR020936">
    <property type="entry name" value="TrhO"/>
</dbReference>
<name>A0ABD3N4T2_9STRA</name>
<evidence type="ECO:0000313" key="4">
    <source>
        <dbReference type="Proteomes" id="UP001530293"/>
    </source>
</evidence>
<feature type="region of interest" description="Disordered" evidence="1">
    <location>
        <begin position="362"/>
        <end position="395"/>
    </location>
</feature>
<feature type="region of interest" description="Disordered" evidence="1">
    <location>
        <begin position="1"/>
        <end position="85"/>
    </location>
</feature>